<reference evidence="2" key="1">
    <citation type="submission" date="2018-06" db="EMBL/GenBank/DDBJ databases">
        <title>Aestuariibacter litoralis strain KCTC 52945T.</title>
        <authorList>
            <person name="Li X."/>
            <person name="Salam N."/>
            <person name="Li J.-L."/>
            <person name="Chen Y.-M."/>
            <person name="Yang Z.-W."/>
            <person name="Zhang L.-Y."/>
            <person name="Han M.-X."/>
            <person name="Xiao M."/>
            <person name="Li W.-J."/>
        </authorList>
    </citation>
    <scope>NUCLEOTIDE SEQUENCE [LARGE SCALE GENOMIC DNA]</scope>
    <source>
        <strain evidence="2">KCTC 52945</strain>
    </source>
</reference>
<accession>A0A2W2AP93</accession>
<dbReference type="AlphaFoldDB" id="A0A2W2AP93"/>
<gene>
    <name evidence="1" type="ORF">DK847_17945</name>
</gene>
<comment type="caution">
    <text evidence="1">The sequence shown here is derived from an EMBL/GenBank/DDBJ whole genome shotgun (WGS) entry which is preliminary data.</text>
</comment>
<dbReference type="Gene3D" id="2.70.98.10">
    <property type="match status" value="1"/>
</dbReference>
<evidence type="ECO:0000313" key="1">
    <source>
        <dbReference type="EMBL" id="PZF75402.1"/>
    </source>
</evidence>
<dbReference type="InterPro" id="IPR014718">
    <property type="entry name" value="GH-type_carb-bd"/>
</dbReference>
<sequence length="332" mass="35309">MSLVTLESPSLAVTVNPAIGGTITAVRHRPTGLSVLGQVPWETSDAPFPGIAARDEPEWLTRYTGGWPLLFPNAGDACTVDGVFHGFHGEASVAPWAAEEADGALVLTRRFATLPATMRRTVRVEGGTLTIAETLSHDGERSVDVMWGHHPTFGSDLLAAPVEITCGATRVACEAHYDPPGNPIARGAGGTWPVLPAKAGGRIDLAHPREPWASVVYLGDFTSHWAAIRRMDDAIAVLLTWDGTRFPFAWLWYELAATPDAPWDGRTRLIGIEPNGTPCALGLGEARRCRAPLLRLEPGARLSASIALHVFTPAGPVNGPGDFPSQQGTTPS</sequence>
<protein>
    <recommendedName>
        <fullName evidence="3">Aldose 1-epimerase</fullName>
    </recommendedName>
</protein>
<dbReference type="Proteomes" id="UP000248795">
    <property type="component" value="Unassembled WGS sequence"/>
</dbReference>
<dbReference type="RefSeq" id="WP_111199922.1">
    <property type="nucleotide sequence ID" value="NZ_QKVK01000010.1"/>
</dbReference>
<evidence type="ECO:0000313" key="2">
    <source>
        <dbReference type="Proteomes" id="UP000248795"/>
    </source>
</evidence>
<dbReference type="GO" id="GO:0030246">
    <property type="term" value="F:carbohydrate binding"/>
    <property type="evidence" value="ECO:0007669"/>
    <property type="project" value="InterPro"/>
</dbReference>
<dbReference type="SUPFAM" id="SSF74650">
    <property type="entry name" value="Galactose mutarotase-like"/>
    <property type="match status" value="1"/>
</dbReference>
<proteinExistence type="predicted"/>
<dbReference type="GO" id="GO:0005975">
    <property type="term" value="P:carbohydrate metabolic process"/>
    <property type="evidence" value="ECO:0007669"/>
    <property type="project" value="InterPro"/>
</dbReference>
<evidence type="ECO:0008006" key="3">
    <source>
        <dbReference type="Google" id="ProtNLM"/>
    </source>
</evidence>
<name>A0A2W2AP93_9HYPH</name>
<keyword evidence="2" id="KW-1185">Reference proteome</keyword>
<dbReference type="EMBL" id="QKVK01000010">
    <property type="protein sequence ID" value="PZF75402.1"/>
    <property type="molecule type" value="Genomic_DNA"/>
</dbReference>
<dbReference type="InterPro" id="IPR011013">
    <property type="entry name" value="Gal_mutarotase_sf_dom"/>
</dbReference>
<organism evidence="1 2">
    <name type="scientific">Aestuariivirga litoralis</name>
    <dbReference type="NCBI Taxonomy" id="2650924"/>
    <lineage>
        <taxon>Bacteria</taxon>
        <taxon>Pseudomonadati</taxon>
        <taxon>Pseudomonadota</taxon>
        <taxon>Alphaproteobacteria</taxon>
        <taxon>Hyphomicrobiales</taxon>
        <taxon>Aestuariivirgaceae</taxon>
        <taxon>Aestuariivirga</taxon>
    </lineage>
</organism>
<dbReference type="GO" id="GO:0003824">
    <property type="term" value="F:catalytic activity"/>
    <property type="evidence" value="ECO:0007669"/>
    <property type="project" value="InterPro"/>
</dbReference>